<feature type="region of interest" description="Disordered" evidence="1">
    <location>
        <begin position="415"/>
        <end position="436"/>
    </location>
</feature>
<feature type="chain" id="PRO_5026948066" evidence="3">
    <location>
        <begin position="26"/>
        <end position="632"/>
    </location>
</feature>
<evidence type="ECO:0000256" key="3">
    <source>
        <dbReference type="SAM" id="SignalP"/>
    </source>
</evidence>
<keyword evidence="4" id="KW-1185">Reference proteome</keyword>
<keyword evidence="2" id="KW-0472">Membrane</keyword>
<gene>
    <name evidence="5" type="primary">LOC115632801</name>
</gene>
<feature type="compositionally biased region" description="Basic and acidic residues" evidence="1">
    <location>
        <begin position="110"/>
        <end position="132"/>
    </location>
</feature>
<accession>A0A6J2UFM9</accession>
<feature type="region of interest" description="Disordered" evidence="1">
    <location>
        <begin position="105"/>
        <end position="132"/>
    </location>
</feature>
<feature type="region of interest" description="Disordered" evidence="1">
    <location>
        <begin position="450"/>
        <end position="480"/>
    </location>
</feature>
<evidence type="ECO:0000313" key="4">
    <source>
        <dbReference type="Proteomes" id="UP000504634"/>
    </source>
</evidence>
<feature type="signal peptide" evidence="3">
    <location>
        <begin position="1"/>
        <end position="25"/>
    </location>
</feature>
<keyword evidence="3" id="KW-0732">Signal</keyword>
<proteinExistence type="predicted"/>
<organism evidence="4 5">
    <name type="scientific">Drosophila lebanonensis</name>
    <name type="common">Fruit fly</name>
    <name type="synonym">Scaptodrosophila lebanonensis</name>
    <dbReference type="NCBI Taxonomy" id="7225"/>
    <lineage>
        <taxon>Eukaryota</taxon>
        <taxon>Metazoa</taxon>
        <taxon>Ecdysozoa</taxon>
        <taxon>Arthropoda</taxon>
        <taxon>Hexapoda</taxon>
        <taxon>Insecta</taxon>
        <taxon>Pterygota</taxon>
        <taxon>Neoptera</taxon>
        <taxon>Endopterygota</taxon>
        <taxon>Diptera</taxon>
        <taxon>Brachycera</taxon>
        <taxon>Muscomorpha</taxon>
        <taxon>Ephydroidea</taxon>
        <taxon>Drosophilidae</taxon>
        <taxon>Scaptodrosophila</taxon>
    </lineage>
</organism>
<evidence type="ECO:0000313" key="5">
    <source>
        <dbReference type="RefSeq" id="XP_030385912.1"/>
    </source>
</evidence>
<evidence type="ECO:0000256" key="1">
    <source>
        <dbReference type="SAM" id="MobiDB-lite"/>
    </source>
</evidence>
<name>A0A6J2UFM9_DROLE</name>
<reference evidence="5" key="1">
    <citation type="submission" date="2025-08" db="UniProtKB">
        <authorList>
            <consortium name="RefSeq"/>
        </authorList>
    </citation>
    <scope>IDENTIFICATION</scope>
    <source>
        <strain evidence="5">11010-0011.00</strain>
        <tissue evidence="5">Whole body</tissue>
    </source>
</reference>
<keyword evidence="2" id="KW-1133">Transmembrane helix</keyword>
<evidence type="ECO:0000256" key="2">
    <source>
        <dbReference type="SAM" id="Phobius"/>
    </source>
</evidence>
<sequence length="632" mass="70081">MPPLKHNELFLLFLLLLLLLRLLMAAHKATEIAAVQYLNANAKLRTICQVAGQNRPTNPPIASPCHAKYFLLLYKLVLNVMRSGLVVLLCLLGVACLPHAIHSKHHRQQKREEHEEDRHYLPPDPKEEKEELEKPFYKQEKHTSERIVYHKHDYEPRVYHSGEHHEPKKQRVDHYHHYDKKPEVKTTKHVHYTSSTPKIRTDYNRDLFTPAVTQTIYRRGRPHRVTIASAPHSVFHTQINVQSQDSELNAQFRPDPPIIGAPNNNPAGAQLPANAFPPGGGQLPSGASPGCQFPLAGNAAAGCAFPGQNPTGAQHPASALAPSNNFPTNTGFLPGQLAVQGNGQPPRKLFRHHKSHNDNVYGPALGAQFPIAQAPISHQPISQVPADQAPLAQFPNRRALDAQLPLAQQAIQAPVPGTQHPAAQFPTSQPPTDQLRYKFDPKVGAQQPTEVFPTYQAPGTQLPQPSSGRRNRPNRNRSNYQGLNVLGGNVLGQPHLQGPANVFGNRQDTNIIGGNFYSDADHYGKQRQLVAFNGNQRSVFLTDDVDDESVGDIEDTEFGGAASTPEVVYTTVQGKKVNKNGSKPRSQHRSDLNTAASSLDYTYNLLGASSEHDTDYREDGYHYEKPKRAFEF</sequence>
<dbReference type="RefSeq" id="XP_030385912.1">
    <property type="nucleotide sequence ID" value="XM_030530052.1"/>
</dbReference>
<dbReference type="Proteomes" id="UP000504634">
    <property type="component" value="Unplaced"/>
</dbReference>
<dbReference type="OrthoDB" id="7867655at2759"/>
<feature type="transmembrane region" description="Helical" evidence="2">
    <location>
        <begin position="80"/>
        <end position="101"/>
    </location>
</feature>
<protein>
    <submittedName>
        <fullName evidence="5">Uncharacterized protein LOC115632801</fullName>
    </submittedName>
</protein>
<dbReference type="GeneID" id="115632801"/>
<keyword evidence="2" id="KW-0812">Transmembrane</keyword>
<dbReference type="AlphaFoldDB" id="A0A6J2UFM9"/>